<comment type="caution">
    <text evidence="13">The sequence shown here is derived from an EMBL/GenBank/DDBJ whole genome shotgun (WGS) entry which is preliminary data.</text>
</comment>
<dbReference type="InterPro" id="IPR036640">
    <property type="entry name" value="ABC1_TM_sf"/>
</dbReference>
<dbReference type="EMBL" id="VJMJ01000064">
    <property type="protein sequence ID" value="KAF0739346.1"/>
    <property type="molecule type" value="Genomic_DNA"/>
</dbReference>
<reference evidence="13 14" key="1">
    <citation type="submission" date="2019-07" db="EMBL/GenBank/DDBJ databases">
        <title>Genomics analysis of Aphanomyces spp. identifies a new class of oomycete effector associated with host adaptation.</title>
        <authorList>
            <person name="Gaulin E."/>
        </authorList>
    </citation>
    <scope>NUCLEOTIDE SEQUENCE [LARGE SCALE GENOMIC DNA]</scope>
    <source>
        <strain evidence="13 14">ATCC 201684</strain>
    </source>
</reference>
<dbReference type="Gene3D" id="1.20.1560.10">
    <property type="entry name" value="ABC transporter type 1, transmembrane domain"/>
    <property type="match status" value="2"/>
</dbReference>
<proteinExistence type="predicted"/>
<evidence type="ECO:0000256" key="5">
    <source>
        <dbReference type="ARBA" id="ARBA00022741"/>
    </source>
</evidence>
<feature type="transmembrane region" description="Helical" evidence="10">
    <location>
        <begin position="228"/>
        <end position="250"/>
    </location>
</feature>
<evidence type="ECO:0000259" key="12">
    <source>
        <dbReference type="PROSITE" id="PS50929"/>
    </source>
</evidence>
<name>A0A6G0XGH6_9STRA</name>
<feature type="transmembrane region" description="Helical" evidence="10">
    <location>
        <begin position="850"/>
        <end position="867"/>
    </location>
</feature>
<evidence type="ECO:0000256" key="10">
    <source>
        <dbReference type="SAM" id="Phobius"/>
    </source>
</evidence>
<dbReference type="VEuPathDB" id="FungiDB:AeMF1_019360"/>
<evidence type="ECO:0008006" key="15">
    <source>
        <dbReference type="Google" id="ProtNLM"/>
    </source>
</evidence>
<keyword evidence="5" id="KW-0547">Nucleotide-binding</keyword>
<dbReference type="PROSITE" id="PS50893">
    <property type="entry name" value="ABC_TRANSPORTER_2"/>
    <property type="match status" value="1"/>
</dbReference>
<organism evidence="13 14">
    <name type="scientific">Aphanomyces euteiches</name>
    <dbReference type="NCBI Taxonomy" id="100861"/>
    <lineage>
        <taxon>Eukaryota</taxon>
        <taxon>Sar</taxon>
        <taxon>Stramenopiles</taxon>
        <taxon>Oomycota</taxon>
        <taxon>Saprolegniomycetes</taxon>
        <taxon>Saprolegniales</taxon>
        <taxon>Verrucalvaceae</taxon>
        <taxon>Aphanomyces</taxon>
    </lineage>
</organism>
<feature type="transmembrane region" description="Helical" evidence="10">
    <location>
        <begin position="705"/>
        <end position="726"/>
    </location>
</feature>
<keyword evidence="7 10" id="KW-1133">Transmembrane helix</keyword>
<dbReference type="GO" id="GO:0005524">
    <property type="term" value="F:ATP binding"/>
    <property type="evidence" value="ECO:0007669"/>
    <property type="project" value="UniProtKB-KW"/>
</dbReference>
<dbReference type="InterPro" id="IPR003593">
    <property type="entry name" value="AAA+_ATPase"/>
</dbReference>
<dbReference type="Proteomes" id="UP000481153">
    <property type="component" value="Unassembled WGS sequence"/>
</dbReference>
<accession>A0A6G0XGH6</accession>
<dbReference type="FunFam" id="3.40.50.300:FF:000997">
    <property type="entry name" value="Multidrug resistance-associated protein 1"/>
    <property type="match status" value="1"/>
</dbReference>
<feature type="domain" description="ABC transporter" evidence="11">
    <location>
        <begin position="406"/>
        <end position="629"/>
    </location>
</feature>
<dbReference type="CDD" id="cd18579">
    <property type="entry name" value="ABC_6TM_ABCC_D1"/>
    <property type="match status" value="1"/>
</dbReference>
<dbReference type="Gene3D" id="3.40.50.300">
    <property type="entry name" value="P-loop containing nucleotide triphosphate hydrolases"/>
    <property type="match status" value="2"/>
</dbReference>
<dbReference type="InterPro" id="IPR027417">
    <property type="entry name" value="P-loop_NTPase"/>
</dbReference>
<evidence type="ECO:0000256" key="1">
    <source>
        <dbReference type="ARBA" id="ARBA00004128"/>
    </source>
</evidence>
<dbReference type="InterPro" id="IPR044726">
    <property type="entry name" value="ABCC_6TM_D2"/>
</dbReference>
<dbReference type="InterPro" id="IPR050173">
    <property type="entry name" value="ABC_transporter_C-like"/>
</dbReference>
<evidence type="ECO:0000256" key="6">
    <source>
        <dbReference type="ARBA" id="ARBA00022840"/>
    </source>
</evidence>
<dbReference type="GO" id="GO:0016887">
    <property type="term" value="F:ATP hydrolysis activity"/>
    <property type="evidence" value="ECO:0007669"/>
    <property type="project" value="InterPro"/>
</dbReference>
<feature type="transmembrane region" description="Helical" evidence="10">
    <location>
        <begin position="746"/>
        <end position="765"/>
    </location>
</feature>
<dbReference type="SUPFAM" id="SSF52540">
    <property type="entry name" value="P-loop containing nucleoside triphosphate hydrolases"/>
    <property type="match status" value="2"/>
</dbReference>
<dbReference type="CDD" id="cd03250">
    <property type="entry name" value="ABCC_MRP_domain1"/>
    <property type="match status" value="1"/>
</dbReference>
<evidence type="ECO:0000256" key="9">
    <source>
        <dbReference type="SAM" id="MobiDB-lite"/>
    </source>
</evidence>
<evidence type="ECO:0000256" key="2">
    <source>
        <dbReference type="ARBA" id="ARBA00022448"/>
    </source>
</evidence>
<evidence type="ECO:0000256" key="3">
    <source>
        <dbReference type="ARBA" id="ARBA00022692"/>
    </source>
</evidence>
<dbReference type="InterPro" id="IPR011527">
    <property type="entry name" value="ABC1_TM_dom"/>
</dbReference>
<dbReference type="CDD" id="cd18580">
    <property type="entry name" value="ABC_6TM_ABCC_D2"/>
    <property type="match status" value="1"/>
</dbReference>
<evidence type="ECO:0000256" key="4">
    <source>
        <dbReference type="ARBA" id="ARBA00022737"/>
    </source>
</evidence>
<sequence>MGKQATYQSVDSSDSTSKKERQQHPIDHAGILSKLLFHWATPLLRLGNAKQLDPNDVWPLQVDNQCSVVRQAIELVFEKNHSIVWTMARVFGTKLTVVGLMQVAKVACDLYGPYVLQEIVSSMESPGGLDVKASLQLIGTLVVVRVIGALLSAHSIMQSELVVVKITSALQHLLFQKTLRLDVSSRRNKSTGEISNYFSADIRTIINFSYVVNRVWIYPLQILLTLLLLYRAIGWSTFIGAGVVALSLVVNQPASNGIQNSFGALMGQRDVRMKAVNEIFGGIQIIKLNAWEDKFAEKLGVERTRELGFVWTILFWAGVTIVLLNVGPVLVTISSFASYTLLQKEALPASKLLTALSYLTMLKSPFSQLSYVVSTTLRAIKKDVIWTPSTAPADKVKKYSEENIAITIEDASIGWDADKPLFKNANLTVKHGEFVVIHGSVGEGKSSLCAALLGEMAKFSGNIFVGGRVAYFSQQSWIQNLTIRENILFGKPYDREKYNRVIQACALTKDLSLFAAGDRAEIGQKGINLSGGQKARVCLARACYSDADIFILDSPLSAVDAIVQNEIFTKCFLRLLHNKTILLVTHSRDIIGSTYIDHLVLVKDGQLIETAVNNQKNAIEPSVQPLAAHPTRYLTAEDEDGLVADDPASYGGVNNYKSSYSHQRIRLLTALASGQFVFEEERNQGNVTVQVYKDYLAAAVGWCMLLRLFCILVLWQGIIISSDLWLNVWTNTATKVTPQVFVSESVYYLAIYSLLALVGIAVTILRSMTIYSATLRASKVLFDRMTNALLRAPLRFFDQNPLGRILDRYSNDVGGMDIDIAFTAQYVITGVFQAVCTMGTAIYMTRGLGLVILPLVWLYISMGLFYAKQLRELERVNKVTKSPLLNLISEAIDGLVVVRSEGERQVRRFQRIHFRNVDTANESLFAKEITTQWFALRIQLTSAAILFVVSVSLVLMRDQLTAGLVGLSLNYVFSSLSMLEYIIPPAGAQFETFMVGPERVLEYCKIEPEAPRVISGAVSKEWPANGDIEFTNMGFRYKENDPLVLKDVNVHIQSGEKIGIVGRTGAGKSSLTMALFRVNELATG</sequence>
<comment type="subcellular location">
    <subcellularLocation>
        <location evidence="1">Vacuole membrane</location>
        <topology evidence="1">Multi-pass membrane protein</topology>
    </subcellularLocation>
</comment>
<feature type="domain" description="ABC transmembrane type-1" evidence="12">
    <location>
        <begin position="708"/>
        <end position="984"/>
    </location>
</feature>
<keyword evidence="6" id="KW-0067">ATP-binding</keyword>
<dbReference type="SMART" id="SM00382">
    <property type="entry name" value="AAA"/>
    <property type="match status" value="1"/>
</dbReference>
<dbReference type="PANTHER" id="PTHR24223">
    <property type="entry name" value="ATP-BINDING CASSETTE SUB-FAMILY C"/>
    <property type="match status" value="1"/>
</dbReference>
<dbReference type="InterPro" id="IPR003439">
    <property type="entry name" value="ABC_transporter-like_ATP-bd"/>
</dbReference>
<dbReference type="InterPro" id="IPR044746">
    <property type="entry name" value="ABCC_6TM_D1"/>
</dbReference>
<feature type="compositionally biased region" description="Polar residues" evidence="9">
    <location>
        <begin position="1"/>
        <end position="15"/>
    </location>
</feature>
<keyword evidence="8 10" id="KW-0472">Membrane</keyword>
<evidence type="ECO:0000313" key="14">
    <source>
        <dbReference type="Proteomes" id="UP000481153"/>
    </source>
</evidence>
<gene>
    <name evidence="13" type="ORF">Ae201684_004915</name>
</gene>
<evidence type="ECO:0000313" key="13">
    <source>
        <dbReference type="EMBL" id="KAF0739346.1"/>
    </source>
</evidence>
<feature type="domain" description="ABC transmembrane type-1" evidence="12">
    <location>
        <begin position="97"/>
        <end position="378"/>
    </location>
</feature>
<keyword evidence="4" id="KW-0677">Repeat</keyword>
<dbReference type="SUPFAM" id="SSF90123">
    <property type="entry name" value="ABC transporter transmembrane region"/>
    <property type="match status" value="2"/>
</dbReference>
<protein>
    <recommendedName>
        <fullName evidence="15">ABC transmembrane type-1 domain-containing protein</fullName>
    </recommendedName>
</protein>
<dbReference type="PANTHER" id="PTHR24223:SF443">
    <property type="entry name" value="MULTIDRUG-RESISTANCE LIKE PROTEIN 1, ISOFORM I"/>
    <property type="match status" value="1"/>
</dbReference>
<dbReference type="Pfam" id="PF00664">
    <property type="entry name" value="ABC_membrane"/>
    <property type="match status" value="2"/>
</dbReference>
<feature type="transmembrane region" description="Helical" evidence="10">
    <location>
        <begin position="962"/>
        <end position="983"/>
    </location>
</feature>
<evidence type="ECO:0000256" key="8">
    <source>
        <dbReference type="ARBA" id="ARBA00023136"/>
    </source>
</evidence>
<keyword evidence="14" id="KW-1185">Reference proteome</keyword>
<feature type="transmembrane region" description="Helical" evidence="10">
    <location>
        <begin position="934"/>
        <end position="956"/>
    </location>
</feature>
<dbReference type="AlphaFoldDB" id="A0A6G0XGH6"/>
<dbReference type="FunFam" id="1.20.1560.10:FF:000013">
    <property type="entry name" value="ABC transporter C family member 2"/>
    <property type="match status" value="1"/>
</dbReference>
<evidence type="ECO:0000259" key="11">
    <source>
        <dbReference type="PROSITE" id="PS50893"/>
    </source>
</evidence>
<feature type="transmembrane region" description="Helical" evidence="10">
    <location>
        <begin position="313"/>
        <end position="342"/>
    </location>
</feature>
<keyword evidence="2" id="KW-0813">Transport</keyword>
<evidence type="ECO:0000256" key="7">
    <source>
        <dbReference type="ARBA" id="ARBA00022989"/>
    </source>
</evidence>
<dbReference type="GO" id="GO:0005774">
    <property type="term" value="C:vacuolar membrane"/>
    <property type="evidence" value="ECO:0007669"/>
    <property type="project" value="UniProtKB-SubCell"/>
</dbReference>
<dbReference type="PROSITE" id="PS50929">
    <property type="entry name" value="ABC_TM1F"/>
    <property type="match status" value="2"/>
</dbReference>
<dbReference type="Pfam" id="PF00005">
    <property type="entry name" value="ABC_tran"/>
    <property type="match status" value="2"/>
</dbReference>
<feature type="region of interest" description="Disordered" evidence="9">
    <location>
        <begin position="1"/>
        <end position="23"/>
    </location>
</feature>
<keyword evidence="3 10" id="KW-0812">Transmembrane</keyword>
<dbReference type="GO" id="GO:0140359">
    <property type="term" value="F:ABC-type transporter activity"/>
    <property type="evidence" value="ECO:0007669"/>
    <property type="project" value="InterPro"/>
</dbReference>